<dbReference type="SFLD" id="SFLDG01060">
    <property type="entry name" value="BATS_domain_containing"/>
    <property type="match status" value="1"/>
</dbReference>
<feature type="binding site" evidence="13">
    <location>
        <position position="188"/>
    </location>
    <ligand>
        <name>[2Fe-2S] cluster</name>
        <dbReference type="ChEBI" id="CHEBI:190135"/>
    </ligand>
</feature>
<dbReference type="InterPro" id="IPR015424">
    <property type="entry name" value="PyrdxlP-dep_Trfase"/>
</dbReference>
<evidence type="ECO:0000256" key="1">
    <source>
        <dbReference type="ARBA" id="ARBA00004942"/>
    </source>
</evidence>
<dbReference type="HAMAP" id="MF_01694">
    <property type="entry name" value="BioB"/>
    <property type="match status" value="1"/>
</dbReference>
<dbReference type="Gene3D" id="3.90.1150.10">
    <property type="entry name" value="Aspartate Aminotransferase, domain 1"/>
    <property type="match status" value="1"/>
</dbReference>
<evidence type="ECO:0000256" key="6">
    <source>
        <dbReference type="ARBA" id="ARBA00022691"/>
    </source>
</evidence>
<comment type="function">
    <text evidence="13">Catalyzes the conversion of dethiobiotin (DTB) to biotin by the insertion of a sulfur atom into dethiobiotin via a radical-based mechanism.</text>
</comment>
<organism evidence="15 16">
    <name type="scientific">Escherichia coli</name>
    <dbReference type="NCBI Taxonomy" id="562"/>
    <lineage>
        <taxon>Bacteria</taxon>
        <taxon>Pseudomonadati</taxon>
        <taxon>Pseudomonadota</taxon>
        <taxon>Gammaproteobacteria</taxon>
        <taxon>Enterobacterales</taxon>
        <taxon>Enterobacteriaceae</taxon>
        <taxon>Escherichia</taxon>
    </lineage>
</organism>
<proteinExistence type="inferred from homology"/>
<dbReference type="InterPro" id="IPR015422">
    <property type="entry name" value="PyrdxlP-dep_Trfase_small"/>
</dbReference>
<evidence type="ECO:0000256" key="9">
    <source>
        <dbReference type="ARBA" id="ARBA00022756"/>
    </source>
</evidence>
<keyword evidence="5 13" id="KW-0808">Transferase</keyword>
<dbReference type="InterPro" id="IPR015421">
    <property type="entry name" value="PyrdxlP-dep_Trfase_major"/>
</dbReference>
<dbReference type="GO" id="GO:0051539">
    <property type="term" value="F:4 iron, 4 sulfur cluster binding"/>
    <property type="evidence" value="ECO:0007669"/>
    <property type="project" value="UniProtKB-KW"/>
</dbReference>
<dbReference type="PANTHER" id="PTHR22976">
    <property type="entry name" value="BIOTIN SYNTHASE"/>
    <property type="match status" value="1"/>
</dbReference>
<reference evidence="15 16" key="1">
    <citation type="submission" date="2018-06" db="EMBL/GenBank/DDBJ databases">
        <authorList>
            <consortium name="Pathogen Informatics"/>
            <person name="Doyle S."/>
        </authorList>
    </citation>
    <scope>NUCLEOTIDE SEQUENCE [LARGE SCALE GENOMIC DNA]</scope>
    <source>
        <strain evidence="15 16">NCTC10865</strain>
    </source>
</reference>
<dbReference type="CDD" id="cd01335">
    <property type="entry name" value="Radical_SAM"/>
    <property type="match status" value="1"/>
</dbReference>
<keyword evidence="11 13" id="KW-0411">Iron-sulfur</keyword>
<keyword evidence="9 13" id="KW-0093">Biotin biosynthesis</keyword>
<evidence type="ECO:0000259" key="14">
    <source>
        <dbReference type="PROSITE" id="PS51918"/>
    </source>
</evidence>
<dbReference type="GO" id="GO:0030170">
    <property type="term" value="F:pyridoxal phosphate binding"/>
    <property type="evidence" value="ECO:0007669"/>
    <property type="project" value="InterPro"/>
</dbReference>
<keyword evidence="8 13" id="KW-0479">Metal-binding</keyword>
<keyword evidence="10 13" id="KW-0408">Iron</keyword>
<evidence type="ECO:0000256" key="12">
    <source>
        <dbReference type="ARBA" id="ARBA00051157"/>
    </source>
</evidence>
<dbReference type="PANTHER" id="PTHR22976:SF2">
    <property type="entry name" value="BIOTIN SYNTHASE, MITOCHONDRIAL"/>
    <property type="match status" value="1"/>
</dbReference>
<dbReference type="UniPathway" id="UPA00078">
    <property type="reaction ID" value="UER00162"/>
</dbReference>
<evidence type="ECO:0000313" key="16">
    <source>
        <dbReference type="Proteomes" id="UP000254159"/>
    </source>
</evidence>
<dbReference type="SFLD" id="SFLDF00272">
    <property type="entry name" value="biotin_synthase"/>
    <property type="match status" value="1"/>
</dbReference>
<dbReference type="NCBIfam" id="TIGR00433">
    <property type="entry name" value="bioB"/>
    <property type="match status" value="1"/>
</dbReference>
<dbReference type="FunFam" id="3.20.20.70:FF:000011">
    <property type="entry name" value="Biotin synthase"/>
    <property type="match status" value="1"/>
</dbReference>
<evidence type="ECO:0000256" key="8">
    <source>
        <dbReference type="ARBA" id="ARBA00022723"/>
    </source>
</evidence>
<feature type="binding site" evidence="13">
    <location>
        <position position="53"/>
    </location>
    <ligand>
        <name>[4Fe-4S] cluster</name>
        <dbReference type="ChEBI" id="CHEBI:49883"/>
        <note>4Fe-4S-S-AdoMet</note>
    </ligand>
</feature>
<dbReference type="EMBL" id="UGCD01000002">
    <property type="protein sequence ID" value="STI18945.1"/>
    <property type="molecule type" value="Genomic_DNA"/>
</dbReference>
<comment type="cofactor">
    <cofactor evidence="13">
        <name>[4Fe-4S] cluster</name>
        <dbReference type="ChEBI" id="CHEBI:49883"/>
    </cofactor>
    <text evidence="13">Binds 1 [4Fe-4S] cluster. The cluster is coordinated with 3 cysteines and an exchangeable S-adenosyl-L-methionine.</text>
</comment>
<accession>A0A376RNI4</accession>
<feature type="binding site" evidence="13">
    <location>
        <position position="128"/>
    </location>
    <ligand>
        <name>[2Fe-2S] cluster</name>
        <dbReference type="ChEBI" id="CHEBI:190135"/>
    </ligand>
</feature>
<dbReference type="Pfam" id="PF00155">
    <property type="entry name" value="Aminotran_1_2"/>
    <property type="match status" value="1"/>
</dbReference>
<feature type="binding site" evidence="13">
    <location>
        <position position="97"/>
    </location>
    <ligand>
        <name>[2Fe-2S] cluster</name>
        <dbReference type="ChEBI" id="CHEBI:190135"/>
    </ligand>
</feature>
<feature type="domain" description="Radical SAM core" evidence="14">
    <location>
        <begin position="38"/>
        <end position="256"/>
    </location>
</feature>
<comment type="pathway">
    <text evidence="1 13">Cofactor biosynthesis; biotin biosynthesis; biotin from 7,8-diaminononanoate: step 2/2.</text>
</comment>
<keyword evidence="7 13" id="KW-0001">2Fe-2S</keyword>
<dbReference type="GO" id="GO:0009102">
    <property type="term" value="P:biotin biosynthetic process"/>
    <property type="evidence" value="ECO:0007669"/>
    <property type="project" value="UniProtKB-UniRule"/>
</dbReference>
<dbReference type="Gene3D" id="3.40.640.10">
    <property type="entry name" value="Type I PLP-dependent aspartate aminotransferase-like (Major domain)"/>
    <property type="match status" value="1"/>
</dbReference>
<dbReference type="AlphaFoldDB" id="A0A376RNI4"/>
<feature type="binding site" evidence="13">
    <location>
        <position position="57"/>
    </location>
    <ligand>
        <name>[4Fe-4S] cluster</name>
        <dbReference type="ChEBI" id="CHEBI:49883"/>
        <note>4Fe-4S-S-AdoMet</note>
    </ligand>
</feature>
<evidence type="ECO:0000256" key="7">
    <source>
        <dbReference type="ARBA" id="ARBA00022714"/>
    </source>
</evidence>
<gene>
    <name evidence="13 15" type="primary">bioB</name>
    <name evidence="15" type="ORF">NCTC10865_04292</name>
</gene>
<dbReference type="InterPro" id="IPR010722">
    <property type="entry name" value="BATS_dom"/>
</dbReference>
<dbReference type="SMART" id="SM00729">
    <property type="entry name" value="Elp3"/>
    <property type="match status" value="1"/>
</dbReference>
<dbReference type="SFLD" id="SFLDG01278">
    <property type="entry name" value="biotin_synthase_like"/>
    <property type="match status" value="1"/>
</dbReference>
<evidence type="ECO:0000256" key="10">
    <source>
        <dbReference type="ARBA" id="ARBA00023004"/>
    </source>
</evidence>
<comment type="catalytic activity">
    <reaction evidence="12 13">
        <text>(4R,5S)-dethiobiotin + (sulfur carrier)-SH + 2 reduced [2Fe-2S]-[ferredoxin] + 2 S-adenosyl-L-methionine = (sulfur carrier)-H + biotin + 2 5'-deoxyadenosine + 2 L-methionine + 2 oxidized [2Fe-2S]-[ferredoxin]</text>
        <dbReference type="Rhea" id="RHEA:22060"/>
        <dbReference type="Rhea" id="RHEA-COMP:10000"/>
        <dbReference type="Rhea" id="RHEA-COMP:10001"/>
        <dbReference type="Rhea" id="RHEA-COMP:14737"/>
        <dbReference type="Rhea" id="RHEA-COMP:14739"/>
        <dbReference type="ChEBI" id="CHEBI:17319"/>
        <dbReference type="ChEBI" id="CHEBI:29917"/>
        <dbReference type="ChEBI" id="CHEBI:33737"/>
        <dbReference type="ChEBI" id="CHEBI:33738"/>
        <dbReference type="ChEBI" id="CHEBI:57586"/>
        <dbReference type="ChEBI" id="CHEBI:57844"/>
        <dbReference type="ChEBI" id="CHEBI:59789"/>
        <dbReference type="ChEBI" id="CHEBI:64428"/>
        <dbReference type="ChEBI" id="CHEBI:149473"/>
        <dbReference type="EC" id="2.8.1.6"/>
    </reaction>
</comment>
<sequence>MAHRPRWTLSQVTELFEKPLLDLLFEAQQVHRQHFDPRQVQVSTLLSIKTGACPEDCKYCPQSSRYKTGLEAERLMEVEQVLESARKAKAAGSTRFCMGAAWKNPHERDMPYLEQMVQGVKAMGLEACMTLGTLSESQAQRLANAGLDYYNHNLDTSPEFYGNIITTRTYQERLDTLEKVRDAGIKVCSGGIVGLGETVKDRAGLLLQLANLPTPPESVPINMLVKVKGTPLADNDDVDAFDFIRTIAVARIMMPTSYVRLSAGREQMNEQTQAMCFMAGANSIFYGCKLLTTPNPEEDKDLQLFRKLGLNPQQTAVLAGDNEQQQRLEQALMTPDTGRILQRGSIMSWQEKINAALDARRAADALRRRYPVAQGAGRWLVADDRQYLNFSSNDYLGLSHHPQIIRAWQQGAEQFGIGSGGSGHVSGYSVVHQALEEELAEWLGYSRALLFISGFAANQAVIAAMMAKEDRIAADRLSHASLLEAASLSPSQLRRFAHNDVTHLARLLASPCPGQQMVVTEGVFSMDGDSAPLAEIQQVTQQHNGWLMVDDAHGTGVIGEQGRGSCWLQR</sequence>
<dbReference type="InterPro" id="IPR024177">
    <property type="entry name" value="Biotin_synthase"/>
</dbReference>
<name>A0A376RNI4_ECOLX</name>
<dbReference type="GO" id="GO:0051537">
    <property type="term" value="F:2 iron, 2 sulfur cluster binding"/>
    <property type="evidence" value="ECO:0007669"/>
    <property type="project" value="UniProtKB-KW"/>
</dbReference>
<dbReference type="InterPro" id="IPR058240">
    <property type="entry name" value="rSAM_sf"/>
</dbReference>
<dbReference type="SFLD" id="SFLDS00029">
    <property type="entry name" value="Radical_SAM"/>
    <property type="match status" value="1"/>
</dbReference>
<dbReference type="GO" id="GO:0005506">
    <property type="term" value="F:iron ion binding"/>
    <property type="evidence" value="ECO:0007669"/>
    <property type="project" value="UniProtKB-UniRule"/>
</dbReference>
<dbReference type="SUPFAM" id="SSF53383">
    <property type="entry name" value="PLP-dependent transferases"/>
    <property type="match status" value="1"/>
</dbReference>
<evidence type="ECO:0000256" key="2">
    <source>
        <dbReference type="ARBA" id="ARBA00010765"/>
    </source>
</evidence>
<dbReference type="PROSITE" id="PS51918">
    <property type="entry name" value="RADICAL_SAM"/>
    <property type="match status" value="1"/>
</dbReference>
<comment type="similarity">
    <text evidence="2 13">Belongs to the radical SAM superfamily. Biotin synthase family.</text>
</comment>
<dbReference type="Gene3D" id="3.20.20.70">
    <property type="entry name" value="Aldolase class I"/>
    <property type="match status" value="1"/>
</dbReference>
<comment type="subunit">
    <text evidence="13">Homodimer.</text>
</comment>
<protein>
    <recommendedName>
        <fullName evidence="3 13">Biotin synthase</fullName>
        <ecNumber evidence="3 13">2.8.1.6</ecNumber>
    </recommendedName>
</protein>
<evidence type="ECO:0000256" key="13">
    <source>
        <dbReference type="HAMAP-Rule" id="MF_01694"/>
    </source>
</evidence>
<dbReference type="InterPro" id="IPR006638">
    <property type="entry name" value="Elp3/MiaA/NifB-like_rSAM"/>
</dbReference>
<dbReference type="InterPro" id="IPR007197">
    <property type="entry name" value="rSAM"/>
</dbReference>
<dbReference type="Pfam" id="PF04055">
    <property type="entry name" value="Radical_SAM"/>
    <property type="match status" value="1"/>
</dbReference>
<dbReference type="Pfam" id="PF06968">
    <property type="entry name" value="BATS"/>
    <property type="match status" value="1"/>
</dbReference>
<dbReference type="SUPFAM" id="SSF102114">
    <property type="entry name" value="Radical SAM enzymes"/>
    <property type="match status" value="1"/>
</dbReference>
<evidence type="ECO:0000256" key="3">
    <source>
        <dbReference type="ARBA" id="ARBA00012236"/>
    </source>
</evidence>
<keyword evidence="4 13" id="KW-0004">4Fe-4S</keyword>
<dbReference type="InterPro" id="IPR002684">
    <property type="entry name" value="Biotin_synth/BioAB"/>
</dbReference>
<feature type="binding site" evidence="13">
    <location>
        <position position="260"/>
    </location>
    <ligand>
        <name>[2Fe-2S] cluster</name>
        <dbReference type="ChEBI" id="CHEBI:190135"/>
    </ligand>
</feature>
<keyword evidence="6 13" id="KW-0949">S-adenosyl-L-methionine</keyword>
<dbReference type="InterPro" id="IPR004839">
    <property type="entry name" value="Aminotransferase_I/II_large"/>
</dbReference>
<evidence type="ECO:0000256" key="4">
    <source>
        <dbReference type="ARBA" id="ARBA00022485"/>
    </source>
</evidence>
<evidence type="ECO:0000313" key="15">
    <source>
        <dbReference type="EMBL" id="STI18945.1"/>
    </source>
</evidence>
<dbReference type="SMART" id="SM00876">
    <property type="entry name" value="BATS"/>
    <property type="match status" value="1"/>
</dbReference>
<dbReference type="Proteomes" id="UP000254159">
    <property type="component" value="Unassembled WGS sequence"/>
</dbReference>
<evidence type="ECO:0000256" key="5">
    <source>
        <dbReference type="ARBA" id="ARBA00022679"/>
    </source>
</evidence>
<dbReference type="InterPro" id="IPR013785">
    <property type="entry name" value="Aldolase_TIM"/>
</dbReference>
<evidence type="ECO:0000256" key="11">
    <source>
        <dbReference type="ARBA" id="ARBA00023014"/>
    </source>
</evidence>
<dbReference type="GO" id="GO:0004076">
    <property type="term" value="F:biotin synthase activity"/>
    <property type="evidence" value="ECO:0007669"/>
    <property type="project" value="UniProtKB-UniRule"/>
</dbReference>
<feature type="binding site" evidence="13">
    <location>
        <position position="60"/>
    </location>
    <ligand>
        <name>[4Fe-4S] cluster</name>
        <dbReference type="ChEBI" id="CHEBI:49883"/>
        <note>4Fe-4S-S-AdoMet</note>
    </ligand>
</feature>
<comment type="cofactor">
    <cofactor evidence="13">
        <name>[2Fe-2S] cluster</name>
        <dbReference type="ChEBI" id="CHEBI:190135"/>
    </cofactor>
    <text evidence="13">Binds 1 [2Fe-2S] cluster. The cluster is coordinated with 3 cysteines and 1 arginine.</text>
</comment>
<dbReference type="EC" id="2.8.1.6" evidence="3 13"/>